<dbReference type="Pfam" id="PF01412">
    <property type="entry name" value="ArfGap"/>
    <property type="match status" value="1"/>
</dbReference>
<dbReference type="InterPro" id="IPR038508">
    <property type="entry name" value="ArfGAP_dom_sf"/>
</dbReference>
<dbReference type="Gene3D" id="2.30.29.30">
    <property type="entry name" value="Pleckstrin-homology domain (PH domain)/Phosphotyrosine-binding domain (PTB)"/>
    <property type="match status" value="1"/>
</dbReference>
<feature type="repeat" description="ANK" evidence="5">
    <location>
        <begin position="788"/>
        <end position="829"/>
    </location>
</feature>
<accession>A0A168TCI2</accession>
<dbReference type="FunCoup" id="A0A168TCI2">
    <property type="interactions" value="268"/>
</dbReference>
<dbReference type="InterPro" id="IPR004148">
    <property type="entry name" value="BAR_dom"/>
</dbReference>
<evidence type="ECO:0000256" key="6">
    <source>
        <dbReference type="PROSITE-ProRule" id="PRU00288"/>
    </source>
</evidence>
<dbReference type="InterPro" id="IPR002110">
    <property type="entry name" value="Ankyrin_rpt"/>
</dbReference>
<dbReference type="Pfam" id="PF16746">
    <property type="entry name" value="BAR_3"/>
    <property type="match status" value="1"/>
</dbReference>
<dbReference type="PANTHER" id="PTHR23180">
    <property type="entry name" value="CENTAURIN/ARF"/>
    <property type="match status" value="1"/>
</dbReference>
<evidence type="ECO:0000256" key="7">
    <source>
        <dbReference type="SAM" id="MobiDB-lite"/>
    </source>
</evidence>
<feature type="region of interest" description="Disordered" evidence="7">
    <location>
        <begin position="543"/>
        <end position="618"/>
    </location>
</feature>
<dbReference type="STRING" id="4829.A0A168TCI2"/>
<dbReference type="Proteomes" id="UP000078561">
    <property type="component" value="Unassembled WGS sequence"/>
</dbReference>
<dbReference type="PROSITE" id="PS50115">
    <property type="entry name" value="ARFGAP"/>
    <property type="match status" value="1"/>
</dbReference>
<dbReference type="Gene3D" id="1.25.40.20">
    <property type="entry name" value="Ankyrin repeat-containing domain"/>
    <property type="match status" value="1"/>
</dbReference>
<name>A0A168TCI2_ABSGL</name>
<dbReference type="InterPro" id="IPR027267">
    <property type="entry name" value="AH/BAR_dom_sf"/>
</dbReference>
<feature type="domain" description="PH" evidence="8">
    <location>
        <begin position="314"/>
        <end position="420"/>
    </location>
</feature>
<dbReference type="SUPFAM" id="SSF103657">
    <property type="entry name" value="BAR/IMD domain-like"/>
    <property type="match status" value="1"/>
</dbReference>
<reference evidence="10" key="1">
    <citation type="submission" date="2016-04" db="EMBL/GenBank/DDBJ databases">
        <authorList>
            <person name="Evans L.H."/>
            <person name="Alamgir A."/>
            <person name="Owens N."/>
            <person name="Weber N.D."/>
            <person name="Virtaneva K."/>
            <person name="Barbian K."/>
            <person name="Babar A."/>
            <person name="Rosenke K."/>
        </authorList>
    </citation>
    <scope>NUCLEOTIDE SEQUENCE [LARGE SCALE GENOMIC DNA]</scope>
    <source>
        <strain evidence="10">CBS 101.48</strain>
    </source>
</reference>
<dbReference type="EMBL" id="LT555210">
    <property type="protein sequence ID" value="SAM09831.1"/>
    <property type="molecule type" value="Genomic_DNA"/>
</dbReference>
<dbReference type="CDD" id="cd08204">
    <property type="entry name" value="ArfGap"/>
    <property type="match status" value="1"/>
</dbReference>
<dbReference type="SUPFAM" id="SSF57863">
    <property type="entry name" value="ArfGap/RecO-like zinc finger"/>
    <property type="match status" value="1"/>
</dbReference>
<dbReference type="SUPFAM" id="SSF50729">
    <property type="entry name" value="PH domain-like"/>
    <property type="match status" value="1"/>
</dbReference>
<evidence type="ECO:0008006" key="12">
    <source>
        <dbReference type="Google" id="ProtNLM"/>
    </source>
</evidence>
<feature type="domain" description="Arf-GAP" evidence="9">
    <location>
        <begin position="626"/>
        <end position="758"/>
    </location>
</feature>
<keyword evidence="1" id="KW-0343">GTPase activation</keyword>
<feature type="compositionally biased region" description="Low complexity" evidence="7">
    <location>
        <begin position="269"/>
        <end position="290"/>
    </location>
</feature>
<evidence type="ECO:0000256" key="4">
    <source>
        <dbReference type="ARBA" id="ARBA00022833"/>
    </source>
</evidence>
<keyword evidence="4" id="KW-0862">Zinc</keyword>
<feature type="region of interest" description="Disordered" evidence="7">
    <location>
        <begin position="460"/>
        <end position="510"/>
    </location>
</feature>
<dbReference type="OMA" id="ITPNAFP"/>
<dbReference type="OrthoDB" id="10266696at2759"/>
<dbReference type="SUPFAM" id="SSF48403">
    <property type="entry name" value="Ankyrin repeat"/>
    <property type="match status" value="1"/>
</dbReference>
<dbReference type="InterPro" id="IPR011993">
    <property type="entry name" value="PH-like_dom_sf"/>
</dbReference>
<dbReference type="InterPro" id="IPR036770">
    <property type="entry name" value="Ankyrin_rpt-contain_sf"/>
</dbReference>
<feature type="compositionally biased region" description="Low complexity" evidence="7">
    <location>
        <begin position="462"/>
        <end position="475"/>
    </location>
</feature>
<dbReference type="Pfam" id="PF00169">
    <property type="entry name" value="PH"/>
    <property type="match status" value="1"/>
</dbReference>
<dbReference type="PROSITE" id="PS50088">
    <property type="entry name" value="ANK_REPEAT"/>
    <property type="match status" value="1"/>
</dbReference>
<evidence type="ECO:0000259" key="8">
    <source>
        <dbReference type="PROSITE" id="PS50003"/>
    </source>
</evidence>
<feature type="compositionally biased region" description="Pro residues" evidence="7">
    <location>
        <begin position="551"/>
        <end position="560"/>
    </location>
</feature>
<dbReference type="GO" id="GO:0005096">
    <property type="term" value="F:GTPase activator activity"/>
    <property type="evidence" value="ECO:0007669"/>
    <property type="project" value="UniProtKB-KW"/>
</dbReference>
<keyword evidence="3 6" id="KW-0863">Zinc-finger</keyword>
<dbReference type="FunFam" id="2.30.29.30:FF:000252">
    <property type="entry name" value="ARF GTPase activator (Csx2)"/>
    <property type="match status" value="1"/>
</dbReference>
<dbReference type="PANTHER" id="PTHR23180:SF160">
    <property type="entry name" value="ADP-RIBOSYLATION FACTOR GTPASE-ACTIVATING PROTEIN EFFECTOR PROTEIN 1"/>
    <property type="match status" value="1"/>
</dbReference>
<gene>
    <name evidence="10" type="primary">ABSGL_15540.1 scaffold 17607</name>
</gene>
<dbReference type="SMART" id="SM00233">
    <property type="entry name" value="PH"/>
    <property type="match status" value="1"/>
</dbReference>
<feature type="compositionally biased region" description="Low complexity" evidence="7">
    <location>
        <begin position="491"/>
        <end position="500"/>
    </location>
</feature>
<evidence type="ECO:0000256" key="2">
    <source>
        <dbReference type="ARBA" id="ARBA00022723"/>
    </source>
</evidence>
<dbReference type="InterPro" id="IPR001849">
    <property type="entry name" value="PH_domain"/>
</dbReference>
<keyword evidence="2" id="KW-0479">Metal-binding</keyword>
<evidence type="ECO:0000313" key="11">
    <source>
        <dbReference type="Proteomes" id="UP000078561"/>
    </source>
</evidence>
<evidence type="ECO:0000256" key="3">
    <source>
        <dbReference type="ARBA" id="ARBA00022771"/>
    </source>
</evidence>
<dbReference type="Gene3D" id="1.20.1270.60">
    <property type="entry name" value="Arfaptin homology (AH) domain/BAR domain"/>
    <property type="match status" value="1"/>
</dbReference>
<dbReference type="InterPro" id="IPR037278">
    <property type="entry name" value="ARFGAP/RecO"/>
</dbReference>
<evidence type="ECO:0000259" key="9">
    <source>
        <dbReference type="PROSITE" id="PS50115"/>
    </source>
</evidence>
<dbReference type="Gene3D" id="1.10.220.150">
    <property type="entry name" value="Arf GTPase activating protein"/>
    <property type="match status" value="1"/>
</dbReference>
<organism evidence="10">
    <name type="scientific">Absidia glauca</name>
    <name type="common">Pin mould</name>
    <dbReference type="NCBI Taxonomy" id="4829"/>
    <lineage>
        <taxon>Eukaryota</taxon>
        <taxon>Fungi</taxon>
        <taxon>Fungi incertae sedis</taxon>
        <taxon>Mucoromycota</taxon>
        <taxon>Mucoromycotina</taxon>
        <taxon>Mucoromycetes</taxon>
        <taxon>Mucorales</taxon>
        <taxon>Cunninghamellaceae</taxon>
        <taxon>Absidia</taxon>
    </lineage>
</organism>
<evidence type="ECO:0000256" key="5">
    <source>
        <dbReference type="PROSITE-ProRule" id="PRU00023"/>
    </source>
</evidence>
<dbReference type="AlphaFoldDB" id="A0A168TCI2"/>
<dbReference type="PRINTS" id="PR00405">
    <property type="entry name" value="REVINTRACTNG"/>
</dbReference>
<dbReference type="SMART" id="SM00105">
    <property type="entry name" value="ArfGap"/>
    <property type="match status" value="1"/>
</dbReference>
<dbReference type="FunFam" id="1.10.220.150:FF:000009">
    <property type="entry name" value="stromal membrane-associated protein 1 isoform X1"/>
    <property type="match status" value="1"/>
</dbReference>
<proteinExistence type="predicted"/>
<evidence type="ECO:0000256" key="1">
    <source>
        <dbReference type="ARBA" id="ARBA00022468"/>
    </source>
</evidence>
<dbReference type="GO" id="GO:0008270">
    <property type="term" value="F:zinc ion binding"/>
    <property type="evidence" value="ECO:0007669"/>
    <property type="project" value="UniProtKB-KW"/>
</dbReference>
<dbReference type="InParanoid" id="A0A168TCI2"/>
<feature type="compositionally biased region" description="Low complexity" evidence="7">
    <location>
        <begin position="561"/>
        <end position="576"/>
    </location>
</feature>
<dbReference type="InterPro" id="IPR045258">
    <property type="entry name" value="ACAP1/2/3-like"/>
</dbReference>
<keyword evidence="11" id="KW-1185">Reference proteome</keyword>
<dbReference type="InterPro" id="IPR001164">
    <property type="entry name" value="ArfGAP_dom"/>
</dbReference>
<protein>
    <recommendedName>
        <fullName evidence="12">ArfGap-domain-containing protein</fullName>
    </recommendedName>
</protein>
<evidence type="ECO:0000313" key="10">
    <source>
        <dbReference type="EMBL" id="SAM09831.1"/>
    </source>
</evidence>
<feature type="compositionally biased region" description="Low complexity" evidence="7">
    <location>
        <begin position="585"/>
        <end position="614"/>
    </location>
</feature>
<dbReference type="GO" id="GO:0005737">
    <property type="term" value="C:cytoplasm"/>
    <property type="evidence" value="ECO:0007669"/>
    <property type="project" value="InterPro"/>
</dbReference>
<feature type="region of interest" description="Disordered" evidence="7">
    <location>
        <begin position="267"/>
        <end position="296"/>
    </location>
</feature>
<sequence length="880" mass="98379">MAHVDTPTDLHTGGLRPTLLVDDDYLEDGPLFRATIKELESRTSALKGYLKRLVKTTTASLEAKQAWLAADEELVQSLRETPAAEPLWTSYLGDTWTTMLEQRERLQHSMQSLLVDPLLKLYEMDLKMAETKRRQFEEESKEYYAYLAKYLGIKKNSSSSSDARFVETKHLFKKRRFDLMRFDYYSFLVDLHGGKKEQEVLFHLLSYHQKEHAFYQTVAEHLELHRSGLDYLGLQMAQAARSQQQINKERSEKRKWLESKYTDDLAAETSDLSSSTSDTSDPLKSPSSLPDDIDKFHGIRDLEQQDRRFLDQTERRKEGFLFSTSKPLKPNGFDIPSSIAWHKYWCVLSGGKLHEYSNWKRHLESNIDPINLRFATVREARNVDRRFSFEVITPQLRRIYQATSNDEMLSWINTIQNAIEGLLNGTGTSLDLLKDMDQRQVDNEINHCANVELLLDAAVTPSSSSSPQSSAFSSTMPPPTPTPSKSKTKSLHSISIKKSSAGGNNRHSLSGALRNAGLAVASGIHSPGDKQHSFRRQNSNTDLASTLTTDDPPPPLPPLPASHLTAPTSPSSSPPSNDRFRWSMLSTNSISSSNSNNHLNSNNNSTSTGNKTLTPGQYTFSPSVNTKLIEDIRNEESNCFCADCSEKNPDWCSLNLGIFLCIECSGIHRSMGTHVSKIRSLTLDSSSYSPDILALLHSIGNAQSNAIWEATNNNEDADDTTKIHSTDRRDKKLQYIQMKYVVRAFIQPATTPDEKEDPNKCLFAAIDNDDIPAALRAIVLGANVNSCDNQYALHVALMKGRTDNNDNKRLFPMAEFLLQNGADAGIVDPSTGQTVAELIGLATVQDDAVAYLNLKNTARGQSLVYRSSMPPPTRTPEAAS</sequence>
<keyword evidence="5" id="KW-0040">ANK repeat</keyword>
<dbReference type="PROSITE" id="PS50003">
    <property type="entry name" value="PH_DOMAIN"/>
    <property type="match status" value="1"/>
</dbReference>